<proteinExistence type="inferred from homology"/>
<evidence type="ECO:0000313" key="6">
    <source>
        <dbReference type="EMBL" id="SVB48240.1"/>
    </source>
</evidence>
<dbReference type="GO" id="GO:0046872">
    <property type="term" value="F:metal ion binding"/>
    <property type="evidence" value="ECO:0007669"/>
    <property type="project" value="UniProtKB-KW"/>
</dbReference>
<dbReference type="Gene3D" id="3.30.1120.10">
    <property type="match status" value="1"/>
</dbReference>
<keyword evidence="2" id="KW-0479">Metal-binding</keyword>
<dbReference type="GO" id="GO:0004065">
    <property type="term" value="F:arylsulfatase activity"/>
    <property type="evidence" value="ECO:0007669"/>
    <property type="project" value="TreeGrafter"/>
</dbReference>
<dbReference type="EMBL" id="UINC01043760">
    <property type="protein sequence ID" value="SVB48240.1"/>
    <property type="molecule type" value="Genomic_DNA"/>
</dbReference>
<organism evidence="6">
    <name type="scientific">marine metagenome</name>
    <dbReference type="NCBI Taxonomy" id="408172"/>
    <lineage>
        <taxon>unclassified sequences</taxon>
        <taxon>metagenomes</taxon>
        <taxon>ecological metagenomes</taxon>
    </lineage>
</organism>
<name>A0A382EC65_9ZZZZ</name>
<reference evidence="6" key="1">
    <citation type="submission" date="2018-05" db="EMBL/GenBank/DDBJ databases">
        <authorList>
            <person name="Lanie J.A."/>
            <person name="Ng W.-L."/>
            <person name="Kazmierczak K.M."/>
            <person name="Andrzejewski T.M."/>
            <person name="Davidsen T.M."/>
            <person name="Wayne K.J."/>
            <person name="Tettelin H."/>
            <person name="Glass J.I."/>
            <person name="Rusch D."/>
            <person name="Podicherti R."/>
            <person name="Tsui H.-C.T."/>
            <person name="Winkler M.E."/>
        </authorList>
    </citation>
    <scope>NUCLEOTIDE SEQUENCE</scope>
</reference>
<dbReference type="Pfam" id="PF00884">
    <property type="entry name" value="Sulfatase"/>
    <property type="match status" value="1"/>
</dbReference>
<evidence type="ECO:0000256" key="1">
    <source>
        <dbReference type="ARBA" id="ARBA00008779"/>
    </source>
</evidence>
<evidence type="ECO:0000256" key="3">
    <source>
        <dbReference type="ARBA" id="ARBA00022801"/>
    </source>
</evidence>
<accession>A0A382EC65</accession>
<dbReference type="CDD" id="cd16034">
    <property type="entry name" value="sulfatase_like"/>
    <property type="match status" value="1"/>
</dbReference>
<evidence type="ECO:0000256" key="2">
    <source>
        <dbReference type="ARBA" id="ARBA00022723"/>
    </source>
</evidence>
<dbReference type="AlphaFoldDB" id="A0A382EC65"/>
<keyword evidence="3" id="KW-0378">Hydrolase</keyword>
<dbReference type="Gene3D" id="3.40.720.10">
    <property type="entry name" value="Alkaline Phosphatase, subunit A"/>
    <property type="match status" value="1"/>
</dbReference>
<gene>
    <name evidence="6" type="ORF">METZ01_LOCUS201094</name>
</gene>
<dbReference type="InterPro" id="IPR017850">
    <property type="entry name" value="Alkaline_phosphatase_core_sf"/>
</dbReference>
<keyword evidence="4" id="KW-0106">Calcium</keyword>
<evidence type="ECO:0000256" key="4">
    <source>
        <dbReference type="ARBA" id="ARBA00022837"/>
    </source>
</evidence>
<evidence type="ECO:0000259" key="5">
    <source>
        <dbReference type="Pfam" id="PF00884"/>
    </source>
</evidence>
<sequence length="464" mass="53711">AQSPQNNKTNLIIIYPDQMRGQAMGFLEQEPVRTPYLDQFASQSLVFTEAVSNYPICSPTRASLMTGQYPQGHGVWGNCNTITAPFGYELEETAQTWSDILKKQGYSMGYIGKWHLDSPHEPYINTSNNAGKVKWNEWTPPSRRHGFDYWYAYGTYDQHNKPMYWTTSANRNSFNYVNKWGPEHETDIAIKYIKNEKQNYRDSSQPFALMISMNPPHMPYAAVKDRYKTIYADIPLEDLTQRPNIPAEGTKWGDYYRKHIRNYYAMITGVDEQFGRILTVLEETGLEENTIVLFSSDHGNCLGIHDKISKNNHYEESMRIPLIIRWPGKISARQDNLLISTPDVFPSLLGLLGLTEEISNDIGGTDYSPIFLTGEGERPSSQLYIYSPPGNKDMGRRGIRTHQYTLMMSRIEGEADQIELYDNRSDMYQLRNISDQRRDIIDDLYTELKIWLKKTDDPWIKHIQ</sequence>
<feature type="domain" description="Sulfatase N-terminal" evidence="5">
    <location>
        <begin position="10"/>
        <end position="353"/>
    </location>
</feature>
<dbReference type="InterPro" id="IPR050738">
    <property type="entry name" value="Sulfatase"/>
</dbReference>
<dbReference type="PANTHER" id="PTHR42693">
    <property type="entry name" value="ARYLSULFATASE FAMILY MEMBER"/>
    <property type="match status" value="1"/>
</dbReference>
<dbReference type="InterPro" id="IPR000917">
    <property type="entry name" value="Sulfatase_N"/>
</dbReference>
<feature type="non-terminal residue" evidence="6">
    <location>
        <position position="1"/>
    </location>
</feature>
<comment type="similarity">
    <text evidence="1">Belongs to the sulfatase family.</text>
</comment>
<dbReference type="SUPFAM" id="SSF53649">
    <property type="entry name" value="Alkaline phosphatase-like"/>
    <property type="match status" value="1"/>
</dbReference>
<dbReference type="InterPro" id="IPR024607">
    <property type="entry name" value="Sulfatase_CS"/>
</dbReference>
<dbReference type="PROSITE" id="PS00523">
    <property type="entry name" value="SULFATASE_1"/>
    <property type="match status" value="1"/>
</dbReference>
<protein>
    <recommendedName>
        <fullName evidence="5">Sulfatase N-terminal domain-containing protein</fullName>
    </recommendedName>
</protein>
<dbReference type="PANTHER" id="PTHR42693:SF53">
    <property type="entry name" value="ENDO-4-O-SULFATASE"/>
    <property type="match status" value="1"/>
</dbReference>